<keyword evidence="3" id="KW-1185">Reference proteome</keyword>
<evidence type="ECO:0000313" key="2">
    <source>
        <dbReference type="EMBL" id="GAO51776.1"/>
    </source>
</evidence>
<organism evidence="2 3">
    <name type="scientific">Saitoella complicata (strain BCRC 22490 / CBS 7301 / JCM 7358 / NBRC 10748 / NRRL Y-17804)</name>
    <dbReference type="NCBI Taxonomy" id="698492"/>
    <lineage>
        <taxon>Eukaryota</taxon>
        <taxon>Fungi</taxon>
        <taxon>Dikarya</taxon>
        <taxon>Ascomycota</taxon>
        <taxon>Taphrinomycotina</taxon>
        <taxon>Taphrinomycotina incertae sedis</taxon>
        <taxon>Saitoella</taxon>
    </lineage>
</organism>
<evidence type="ECO:0000313" key="3">
    <source>
        <dbReference type="Proteomes" id="UP000033140"/>
    </source>
</evidence>
<name>A0A0E9NQ01_SAICN</name>
<comment type="caution">
    <text evidence="2">The sequence shown here is derived from an EMBL/GenBank/DDBJ whole genome shotgun (WGS) entry which is preliminary data.</text>
</comment>
<feature type="compositionally biased region" description="Pro residues" evidence="1">
    <location>
        <begin position="107"/>
        <end position="118"/>
    </location>
</feature>
<gene>
    <name evidence="2" type="ORF">G7K_5869-t1</name>
</gene>
<feature type="compositionally biased region" description="Low complexity" evidence="1">
    <location>
        <begin position="264"/>
        <end position="291"/>
    </location>
</feature>
<reference evidence="2 3" key="3">
    <citation type="journal article" date="2015" name="Genome Announc.">
        <title>Draft Genome Sequence of the Archiascomycetous Yeast Saitoella complicata.</title>
        <authorList>
            <person name="Yamauchi K."/>
            <person name="Kondo S."/>
            <person name="Hamamoto M."/>
            <person name="Takahashi Y."/>
            <person name="Ogura Y."/>
            <person name="Hayashi T."/>
            <person name="Nishida H."/>
        </authorList>
    </citation>
    <scope>NUCLEOTIDE SEQUENCE [LARGE SCALE GENOMIC DNA]</scope>
    <source>
        <strain evidence="2 3">NRRL Y-17804</strain>
    </source>
</reference>
<dbReference type="EMBL" id="BACD03000052">
    <property type="protein sequence ID" value="GAO51776.1"/>
    <property type="molecule type" value="Genomic_DNA"/>
</dbReference>
<feature type="compositionally biased region" description="Low complexity" evidence="1">
    <location>
        <begin position="1"/>
        <end position="18"/>
    </location>
</feature>
<feature type="compositionally biased region" description="Low complexity" evidence="1">
    <location>
        <begin position="216"/>
        <end position="227"/>
    </location>
</feature>
<feature type="compositionally biased region" description="Low complexity" evidence="1">
    <location>
        <begin position="119"/>
        <end position="133"/>
    </location>
</feature>
<evidence type="ECO:0000256" key="1">
    <source>
        <dbReference type="SAM" id="MobiDB-lite"/>
    </source>
</evidence>
<feature type="region of interest" description="Disordered" evidence="1">
    <location>
        <begin position="1"/>
        <end position="162"/>
    </location>
</feature>
<dbReference type="Proteomes" id="UP000033140">
    <property type="component" value="Unassembled WGS sequence"/>
</dbReference>
<dbReference type="InterPro" id="IPR028322">
    <property type="entry name" value="PNRC-like_rgn"/>
</dbReference>
<feature type="compositionally biased region" description="Basic and acidic residues" evidence="1">
    <location>
        <begin position="239"/>
        <end position="253"/>
    </location>
</feature>
<dbReference type="AlphaFoldDB" id="A0A0E9NQ01"/>
<reference evidence="2 3" key="2">
    <citation type="journal article" date="2014" name="J. Gen. Appl. Microbiol.">
        <title>The early diverging ascomycetous budding yeast Saitoella complicata has three histone deacetylases belonging to the Clr6, Hos2, and Rpd3 lineages.</title>
        <authorList>
            <person name="Nishida H."/>
            <person name="Matsumoto T."/>
            <person name="Kondo S."/>
            <person name="Hamamoto M."/>
            <person name="Yoshikawa H."/>
        </authorList>
    </citation>
    <scope>NUCLEOTIDE SEQUENCE [LARGE SCALE GENOMIC DNA]</scope>
    <source>
        <strain evidence="2 3">NRRL Y-17804</strain>
    </source>
</reference>
<proteinExistence type="predicted"/>
<reference evidence="2 3" key="1">
    <citation type="journal article" date="2011" name="J. Gen. Appl. Microbiol.">
        <title>Draft genome sequencing of the enigmatic yeast Saitoella complicata.</title>
        <authorList>
            <person name="Nishida H."/>
            <person name="Hamamoto M."/>
            <person name="Sugiyama J."/>
        </authorList>
    </citation>
    <scope>NUCLEOTIDE SEQUENCE [LARGE SCALE GENOMIC DNA]</scope>
    <source>
        <strain evidence="2 3">NRRL Y-17804</strain>
    </source>
</reference>
<feature type="region of interest" description="Disordered" evidence="1">
    <location>
        <begin position="177"/>
        <end position="331"/>
    </location>
</feature>
<feature type="compositionally biased region" description="Low complexity" evidence="1">
    <location>
        <begin position="70"/>
        <end position="83"/>
    </location>
</feature>
<feature type="compositionally biased region" description="Polar residues" evidence="1">
    <location>
        <begin position="292"/>
        <end position="301"/>
    </location>
</feature>
<dbReference type="Pfam" id="PF15365">
    <property type="entry name" value="PNRC"/>
    <property type="match status" value="1"/>
</dbReference>
<protein>
    <submittedName>
        <fullName evidence="2">Uncharacterized protein</fullName>
    </submittedName>
</protein>
<dbReference type="GO" id="GO:0016071">
    <property type="term" value="P:mRNA metabolic process"/>
    <property type="evidence" value="ECO:0007669"/>
    <property type="project" value="UniProtKB-ARBA"/>
</dbReference>
<accession>A0A0E9NQ01</accession>
<dbReference type="OMA" id="MQMEERW"/>
<sequence>MARRQPGQQQLQVQQRPVSAPKPHGSPAQLSQPVKQVVQAVPHIRSRSNSPASRHAQPRPASHSNSRRTAPAQHQQKPVQQQVYPSSRQRSSNVRRAATEPSGNRPVSPPASSPPQPVTPASTNARPATTTTTVGGQSPPKTAAQAAAAHYAGPTFHSSPAASALPLPAFMTKSLPSRKAGAEVAGQLTDRDMNVPVDESPLAKLFRADRDAKNGSTSPTKSYTPTKQPILQRPNSDLYEDRPSSSESEDHLRAKSRALKDMLSPPSSSDSAAPFFSSTTTSSVSSEPVPTAQGQHFTSAPHQFRHPQHSPPQTYAHQSAGPVVPFQHPYATRGYGPGQGNFYSMVPPAYVPSPQLHHAHPMPMGMGMAHPLSPPVTPMMNPIGVHMEQQWQQQQVHGSPTPIGVGVGAGVVPVGEQVMQMEERWGEVRGVEAVYSNEQRSYILRDLLDIVVSVFGFLFLSHAWLIFDTTLTFDSTLDAHTRNVRILFLWWIWTL</sequence>
<feature type="compositionally biased region" description="Low complexity" evidence="1">
    <location>
        <begin position="143"/>
        <end position="162"/>
    </location>
</feature>
<feature type="compositionally biased region" description="Polar residues" evidence="1">
    <location>
        <begin position="84"/>
        <end position="94"/>
    </location>
</feature>